<organism evidence="1 2">
    <name type="scientific">Kocuria dechangensis</name>
    <dbReference type="NCBI Taxonomy" id="1176249"/>
    <lineage>
        <taxon>Bacteria</taxon>
        <taxon>Bacillati</taxon>
        <taxon>Actinomycetota</taxon>
        <taxon>Actinomycetes</taxon>
        <taxon>Micrococcales</taxon>
        <taxon>Micrococcaceae</taxon>
        <taxon>Kocuria</taxon>
    </lineage>
</organism>
<sequence>MTTKHPVPTIDAHEVRAELAALDRRLDRIEDTVTNTAWRLDHLIDLLISPKRK</sequence>
<reference evidence="1" key="1">
    <citation type="journal article" date="2014" name="Int. J. Syst. Evol. Microbiol.">
        <title>Complete genome sequence of Corynebacterium casei LMG S-19264T (=DSM 44701T), isolated from a smear-ripened cheese.</title>
        <authorList>
            <consortium name="US DOE Joint Genome Institute (JGI-PGF)"/>
            <person name="Walter F."/>
            <person name="Albersmeier A."/>
            <person name="Kalinowski J."/>
            <person name="Ruckert C."/>
        </authorList>
    </citation>
    <scope>NUCLEOTIDE SEQUENCE</scope>
    <source>
        <strain evidence="1">CGMCC 1.12187</strain>
    </source>
</reference>
<evidence type="ECO:0000313" key="2">
    <source>
        <dbReference type="Proteomes" id="UP000638848"/>
    </source>
</evidence>
<comment type="caution">
    <text evidence="1">The sequence shown here is derived from an EMBL/GenBank/DDBJ whole genome shotgun (WGS) entry which is preliminary data.</text>
</comment>
<protein>
    <submittedName>
        <fullName evidence="1">Uncharacterized protein</fullName>
    </submittedName>
</protein>
<dbReference type="RefSeq" id="WP_188540143.1">
    <property type="nucleotide sequence ID" value="NZ_BMEQ01000038.1"/>
</dbReference>
<reference evidence="1" key="2">
    <citation type="submission" date="2020-09" db="EMBL/GenBank/DDBJ databases">
        <authorList>
            <person name="Sun Q."/>
            <person name="Zhou Y."/>
        </authorList>
    </citation>
    <scope>NUCLEOTIDE SEQUENCE</scope>
    <source>
        <strain evidence="1">CGMCC 1.12187</strain>
    </source>
</reference>
<keyword evidence="2" id="KW-1185">Reference proteome</keyword>
<name>A0A917H896_9MICC</name>
<dbReference type="EMBL" id="BMEQ01000038">
    <property type="protein sequence ID" value="GGG70337.1"/>
    <property type="molecule type" value="Genomic_DNA"/>
</dbReference>
<gene>
    <name evidence="1" type="ORF">GCM10011374_38580</name>
</gene>
<accession>A0A917H896</accession>
<dbReference type="AlphaFoldDB" id="A0A917H896"/>
<proteinExistence type="predicted"/>
<dbReference type="Proteomes" id="UP000638848">
    <property type="component" value="Unassembled WGS sequence"/>
</dbReference>
<evidence type="ECO:0000313" key="1">
    <source>
        <dbReference type="EMBL" id="GGG70337.1"/>
    </source>
</evidence>